<evidence type="ECO:0000313" key="4">
    <source>
        <dbReference type="EMBL" id="KAE8719564.1"/>
    </source>
</evidence>
<dbReference type="GO" id="GO:0016020">
    <property type="term" value="C:membrane"/>
    <property type="evidence" value="ECO:0007669"/>
    <property type="project" value="UniProtKB-SubCell"/>
</dbReference>
<comment type="similarity">
    <text evidence="2">Belongs to the MscS (TC 1.A.23) family.</text>
</comment>
<sequence length="247" mass="26725">MIVLHQEAILLDLLRVISHHRARLATPIRTVQKMYGEAEIEDVPFADTIFRRSRAATNRPLLLIEPSYKINGDDKVKASTRVNEGKKSMEEATLTSDLKGNTNLGSTLDSKEDRVVASSTNNSSSGSKASLSEAESGNSVEVNSKKQFSEGKSETRKPASSGSVMITDPQSANEESEIPASVSQAQQDVEKSILMPLMARPPSLEENIVLGVALEGSKLTLPIEEEMSTVLEEFGNPQSGSRSHSVS</sequence>
<proteinExistence type="inferred from homology"/>
<comment type="subcellular location">
    <subcellularLocation>
        <location evidence="1">Membrane</location>
        <topology evidence="1">Multi-pass membrane protein</topology>
    </subcellularLocation>
</comment>
<evidence type="ECO:0000313" key="5">
    <source>
        <dbReference type="Proteomes" id="UP000436088"/>
    </source>
</evidence>
<feature type="compositionally biased region" description="Polar residues" evidence="3">
    <location>
        <begin position="97"/>
        <end position="108"/>
    </location>
</feature>
<feature type="compositionally biased region" description="Low complexity" evidence="3">
    <location>
        <begin position="118"/>
        <end position="137"/>
    </location>
</feature>
<gene>
    <name evidence="4" type="ORF">F3Y22_tig00109945pilonHSYRG00225</name>
</gene>
<evidence type="ECO:0000256" key="1">
    <source>
        <dbReference type="ARBA" id="ARBA00004141"/>
    </source>
</evidence>
<accession>A0A6A3BSF7</accession>
<keyword evidence="5" id="KW-1185">Reference proteome</keyword>
<dbReference type="PANTHER" id="PTHR43634:SF2">
    <property type="entry name" value="LOW CONDUCTANCE MECHANOSENSITIVE CHANNEL YNAI"/>
    <property type="match status" value="1"/>
</dbReference>
<dbReference type="Proteomes" id="UP000436088">
    <property type="component" value="Unassembled WGS sequence"/>
</dbReference>
<evidence type="ECO:0000256" key="2">
    <source>
        <dbReference type="ARBA" id="ARBA00008017"/>
    </source>
</evidence>
<protein>
    <submittedName>
        <fullName evidence="4">Detected protein of confused Function</fullName>
    </submittedName>
</protein>
<evidence type="ECO:0000256" key="3">
    <source>
        <dbReference type="SAM" id="MobiDB-lite"/>
    </source>
</evidence>
<reference evidence="4" key="1">
    <citation type="submission" date="2019-09" db="EMBL/GenBank/DDBJ databases">
        <title>Draft genome information of white flower Hibiscus syriacus.</title>
        <authorList>
            <person name="Kim Y.-M."/>
        </authorList>
    </citation>
    <scope>NUCLEOTIDE SEQUENCE [LARGE SCALE GENOMIC DNA]</scope>
    <source>
        <strain evidence="4">YM2019G1</strain>
    </source>
</reference>
<dbReference type="InterPro" id="IPR045042">
    <property type="entry name" value="YnaI-like"/>
</dbReference>
<dbReference type="EMBL" id="VEPZ02000784">
    <property type="protein sequence ID" value="KAE8719564.1"/>
    <property type="molecule type" value="Genomic_DNA"/>
</dbReference>
<feature type="region of interest" description="Disordered" evidence="3">
    <location>
        <begin position="97"/>
        <end position="185"/>
    </location>
</feature>
<comment type="caution">
    <text evidence="4">The sequence shown here is derived from an EMBL/GenBank/DDBJ whole genome shotgun (WGS) entry which is preliminary data.</text>
</comment>
<dbReference type="PANTHER" id="PTHR43634">
    <property type="entry name" value="OW CONDUCTANCE MECHANOSENSITIVE CHANNEL"/>
    <property type="match status" value="1"/>
</dbReference>
<name>A0A6A3BSF7_HIBSY</name>
<feature type="compositionally biased region" description="Polar residues" evidence="3">
    <location>
        <begin position="158"/>
        <end position="173"/>
    </location>
</feature>
<organism evidence="4 5">
    <name type="scientific">Hibiscus syriacus</name>
    <name type="common">Rose of Sharon</name>
    <dbReference type="NCBI Taxonomy" id="106335"/>
    <lineage>
        <taxon>Eukaryota</taxon>
        <taxon>Viridiplantae</taxon>
        <taxon>Streptophyta</taxon>
        <taxon>Embryophyta</taxon>
        <taxon>Tracheophyta</taxon>
        <taxon>Spermatophyta</taxon>
        <taxon>Magnoliopsida</taxon>
        <taxon>eudicotyledons</taxon>
        <taxon>Gunneridae</taxon>
        <taxon>Pentapetalae</taxon>
        <taxon>rosids</taxon>
        <taxon>malvids</taxon>
        <taxon>Malvales</taxon>
        <taxon>Malvaceae</taxon>
        <taxon>Malvoideae</taxon>
        <taxon>Hibiscus</taxon>
    </lineage>
</organism>
<feature type="compositionally biased region" description="Basic and acidic residues" evidence="3">
    <location>
        <begin position="143"/>
        <end position="157"/>
    </location>
</feature>
<dbReference type="AlphaFoldDB" id="A0A6A3BSF7"/>